<dbReference type="NCBIfam" id="TIGR01217">
    <property type="entry name" value="ac_ac_CoA_syn"/>
    <property type="match status" value="1"/>
</dbReference>
<dbReference type="SUPFAM" id="SSF56801">
    <property type="entry name" value="Acetyl-CoA synthetase-like"/>
    <property type="match status" value="1"/>
</dbReference>
<evidence type="ECO:0000313" key="6">
    <source>
        <dbReference type="EMBL" id="OAN11686.1"/>
    </source>
</evidence>
<organism evidence="6 7">
    <name type="scientific">Photobacterium jeanii</name>
    <dbReference type="NCBI Taxonomy" id="858640"/>
    <lineage>
        <taxon>Bacteria</taxon>
        <taxon>Pseudomonadati</taxon>
        <taxon>Pseudomonadota</taxon>
        <taxon>Gammaproteobacteria</taxon>
        <taxon>Vibrionales</taxon>
        <taxon>Vibrionaceae</taxon>
        <taxon>Photobacterium</taxon>
    </lineage>
</organism>
<dbReference type="PROSITE" id="PS00455">
    <property type="entry name" value="AMP_BINDING"/>
    <property type="match status" value="1"/>
</dbReference>
<comment type="similarity">
    <text evidence="1">Belongs to the ATP-dependent AMP-binding enzyme family.</text>
</comment>
<comment type="caution">
    <text evidence="6">The sequence shown here is derived from an EMBL/GenBank/DDBJ whole genome shotgun (WGS) entry which is preliminary data.</text>
</comment>
<dbReference type="GO" id="GO:0030729">
    <property type="term" value="F:acetoacetate-CoA ligase activity"/>
    <property type="evidence" value="ECO:0007669"/>
    <property type="project" value="InterPro"/>
</dbReference>
<protein>
    <submittedName>
        <fullName evidence="6">Acetoacetyl-CoA synthetase</fullName>
    </submittedName>
</protein>
<dbReference type="InterPro" id="IPR045851">
    <property type="entry name" value="AMP-bd_C_sf"/>
</dbReference>
<reference evidence="6 7" key="1">
    <citation type="submission" date="2016-03" db="EMBL/GenBank/DDBJ databases">
        <title>Photobacterium proteolyticum sp. nov. a protease producing bacterium isolated from ocean sediments of Laizhou Bay.</title>
        <authorList>
            <person name="Li Y."/>
        </authorList>
    </citation>
    <scope>NUCLEOTIDE SEQUENCE [LARGE SCALE GENOMIC DNA]</scope>
    <source>
        <strain evidence="6 7">R-40508</strain>
    </source>
</reference>
<evidence type="ECO:0000256" key="3">
    <source>
        <dbReference type="ARBA" id="ARBA00022741"/>
    </source>
</evidence>
<dbReference type="NCBIfam" id="NF002937">
    <property type="entry name" value="PRK03584.1"/>
    <property type="match status" value="1"/>
</dbReference>
<evidence type="ECO:0000259" key="5">
    <source>
        <dbReference type="Pfam" id="PF00501"/>
    </source>
</evidence>
<dbReference type="InterPro" id="IPR020845">
    <property type="entry name" value="AMP-binding_CS"/>
</dbReference>
<keyword evidence="4" id="KW-0067">ATP-binding</keyword>
<name>A0A178K3L3_9GAMM</name>
<sequence length="695" mass="78152">MWQPDKHKIHDSLLYQFMVRVSEQHQYLFHDYHQLHRWSIDHSDAFWALVWDFCGIIGDKQLPIKFLPSKVASQTTVSLTNKDTQWFANSQLNFAENLLQPLLATHQHASTNTLQHEEKTKIRVEPTSLAIIFHCEGEDQFRQQLSWQQVYEQTSQIAQYLQSVGVTKGDVVAGYLPNIPQAIIAMLATTSLGAIWTSTSPDFGVDSVVERFGQTEPKVLFGANGYRYNGKIHNREENLAQILAKLPSVQHCVLIEHIRQTATQSKQPLAPLLPTVQQVEQTTWQRILKQNPPSNLSFTAVAFNDPLYILYSSGTTGKPKCIVHSVGGTLLNHLKEHQLHCDIKPGDNIFYFTTCGWMMWNWLVSGLASGTTLILYDGSPFYPNGEVLWHLAEQENVSLFGTSAKYLEALEKQGYQPNQLGVYPALRTLCSTGSVLAPEQFDYVYRAIKSNLQLSSISGGTDICGCFVIGNPLVPVYRGACQGPALAMDVQVYDPQGSAVIEQQGELVCCNSFPNQPIGFWRDHDGCRYHQAYWQTYPNTWHHGDFVMHHHHGGFTFFGRSDAVLNPGGVRIGTAEIYRQVNPLPEIVDSVVIGQQWQNDIRVVLFVQLQSEHALTDALKATLCQRIKQNCSPRHVPSVILTVNDIPRTKSGKLVELAVKEVVEHRPVNNIGALANPEALKEFADRVELQPDSKH</sequence>
<dbReference type="InterPro" id="IPR000873">
    <property type="entry name" value="AMP-dep_synth/lig_dom"/>
</dbReference>
<dbReference type="InterPro" id="IPR005914">
    <property type="entry name" value="Acac_CoA_synth"/>
</dbReference>
<dbReference type="AlphaFoldDB" id="A0A178K3L3"/>
<evidence type="ECO:0000256" key="4">
    <source>
        <dbReference type="ARBA" id="ARBA00022840"/>
    </source>
</evidence>
<keyword evidence="3" id="KW-0547">Nucleotide-binding</keyword>
<gene>
    <name evidence="6" type="ORF">A3K86_18920</name>
</gene>
<dbReference type="Gene3D" id="3.40.50.12780">
    <property type="entry name" value="N-terminal domain of ligase-like"/>
    <property type="match status" value="1"/>
</dbReference>
<evidence type="ECO:0000256" key="2">
    <source>
        <dbReference type="ARBA" id="ARBA00022598"/>
    </source>
</evidence>
<dbReference type="Pfam" id="PF00501">
    <property type="entry name" value="AMP-binding"/>
    <property type="match status" value="1"/>
</dbReference>
<dbReference type="Gene3D" id="3.30.300.30">
    <property type="match status" value="1"/>
</dbReference>
<evidence type="ECO:0000256" key="1">
    <source>
        <dbReference type="ARBA" id="ARBA00006432"/>
    </source>
</evidence>
<proteinExistence type="inferred from homology"/>
<dbReference type="GO" id="GO:0006629">
    <property type="term" value="P:lipid metabolic process"/>
    <property type="evidence" value="ECO:0007669"/>
    <property type="project" value="InterPro"/>
</dbReference>
<dbReference type="Proteomes" id="UP000078503">
    <property type="component" value="Unassembled WGS sequence"/>
</dbReference>
<dbReference type="GO" id="GO:0005524">
    <property type="term" value="F:ATP binding"/>
    <property type="evidence" value="ECO:0007669"/>
    <property type="project" value="UniProtKB-KW"/>
</dbReference>
<dbReference type="InterPro" id="IPR042099">
    <property type="entry name" value="ANL_N_sf"/>
</dbReference>
<dbReference type="PANTHER" id="PTHR42921">
    <property type="entry name" value="ACETOACETYL-COA SYNTHETASE"/>
    <property type="match status" value="1"/>
</dbReference>
<dbReference type="PANTHER" id="PTHR42921:SF1">
    <property type="entry name" value="ACETOACETYL-COA SYNTHETASE"/>
    <property type="match status" value="1"/>
</dbReference>
<keyword evidence="7" id="KW-1185">Reference proteome</keyword>
<dbReference type="EMBL" id="LVHF01000033">
    <property type="protein sequence ID" value="OAN11686.1"/>
    <property type="molecule type" value="Genomic_DNA"/>
</dbReference>
<evidence type="ECO:0000313" key="7">
    <source>
        <dbReference type="Proteomes" id="UP000078503"/>
    </source>
</evidence>
<dbReference type="STRING" id="858640.A3K86_18920"/>
<accession>A0A178K3L3</accession>
<feature type="domain" description="AMP-dependent synthetase/ligase" evidence="5">
    <location>
        <begin position="126"/>
        <end position="508"/>
    </location>
</feature>
<keyword evidence="2" id="KW-0436">Ligase</keyword>